<gene>
    <name evidence="1" type="ORF">AMTR_s00034p00185960</name>
</gene>
<dbReference type="Gramene" id="ERN12210">
    <property type="protein sequence ID" value="ERN12210"/>
    <property type="gene ID" value="AMTR_s00034p00185960"/>
</dbReference>
<accession>W1PXQ2</accession>
<evidence type="ECO:0000313" key="2">
    <source>
        <dbReference type="Proteomes" id="UP000017836"/>
    </source>
</evidence>
<proteinExistence type="predicted"/>
<reference evidence="2" key="1">
    <citation type="journal article" date="2013" name="Science">
        <title>The Amborella genome and the evolution of flowering plants.</title>
        <authorList>
            <consortium name="Amborella Genome Project"/>
        </authorList>
    </citation>
    <scope>NUCLEOTIDE SEQUENCE [LARGE SCALE GENOMIC DNA]</scope>
</reference>
<protein>
    <submittedName>
        <fullName evidence="1">Uncharacterized protein</fullName>
    </submittedName>
</protein>
<organism evidence="1 2">
    <name type="scientific">Amborella trichopoda</name>
    <dbReference type="NCBI Taxonomy" id="13333"/>
    <lineage>
        <taxon>Eukaryota</taxon>
        <taxon>Viridiplantae</taxon>
        <taxon>Streptophyta</taxon>
        <taxon>Embryophyta</taxon>
        <taxon>Tracheophyta</taxon>
        <taxon>Spermatophyta</taxon>
        <taxon>Magnoliopsida</taxon>
        <taxon>Amborellales</taxon>
        <taxon>Amborellaceae</taxon>
        <taxon>Amborella</taxon>
    </lineage>
</organism>
<sequence>MYRAERSSRASFYLDHQEHAAERIAACIPLSVPLTHVTKHVSPSKCCRAYFFTKRVSTPSLTHVAKRVPSSKCCCAYSIVVRISTPSLSCTDAIVEHALAA</sequence>
<dbReference type="Proteomes" id="UP000017836">
    <property type="component" value="Unassembled WGS sequence"/>
</dbReference>
<evidence type="ECO:0000313" key="1">
    <source>
        <dbReference type="EMBL" id="ERN12210.1"/>
    </source>
</evidence>
<keyword evidence="2" id="KW-1185">Reference proteome</keyword>
<name>W1PXQ2_AMBTC</name>
<dbReference type="HOGENOM" id="CLU_2295470_0_0_1"/>
<dbReference type="EMBL" id="KI392616">
    <property type="protein sequence ID" value="ERN12210.1"/>
    <property type="molecule type" value="Genomic_DNA"/>
</dbReference>
<dbReference type="AlphaFoldDB" id="W1PXQ2"/>